<keyword evidence="8" id="KW-1185">Reference proteome</keyword>
<dbReference type="Gene3D" id="3.40.50.2300">
    <property type="match status" value="1"/>
</dbReference>
<dbReference type="InterPro" id="IPR006447">
    <property type="entry name" value="Myb_dom_plants"/>
</dbReference>
<dbReference type="Pfam" id="PF00072">
    <property type="entry name" value="Response_reg"/>
    <property type="match status" value="1"/>
</dbReference>
<evidence type="ECO:0000256" key="5">
    <source>
        <dbReference type="PROSITE-ProRule" id="PRU00169"/>
    </source>
</evidence>
<evidence type="ECO:0000256" key="3">
    <source>
        <dbReference type="ARBA" id="ARBA00023163"/>
    </source>
</evidence>
<reference evidence="7 8" key="1">
    <citation type="journal article" date="2019" name="Sci. Rep.">
        <title>A high-quality genome of Eragrostis curvula grass provides insights into Poaceae evolution and supports new strategies to enhance forage quality.</title>
        <authorList>
            <person name="Carballo J."/>
            <person name="Santos B.A.C.M."/>
            <person name="Zappacosta D."/>
            <person name="Garbus I."/>
            <person name="Selva J.P."/>
            <person name="Gallo C.A."/>
            <person name="Diaz A."/>
            <person name="Albertini E."/>
            <person name="Caccamo M."/>
            <person name="Echenique V."/>
        </authorList>
    </citation>
    <scope>NUCLEOTIDE SEQUENCE [LARGE SCALE GENOMIC DNA]</scope>
    <source>
        <strain evidence="8">cv. Victoria</strain>
        <tissue evidence="7">Leaf</tissue>
    </source>
</reference>
<evidence type="ECO:0000256" key="4">
    <source>
        <dbReference type="ARBA" id="ARBA00023242"/>
    </source>
</evidence>
<accession>A0A5J9TR89</accession>
<dbReference type="GO" id="GO:0009736">
    <property type="term" value="P:cytokinin-activated signaling pathway"/>
    <property type="evidence" value="ECO:0007669"/>
    <property type="project" value="InterPro"/>
</dbReference>
<dbReference type="Proteomes" id="UP000324897">
    <property type="component" value="Unassembled WGS sequence"/>
</dbReference>
<comment type="caution">
    <text evidence="7">The sequence shown here is derived from an EMBL/GenBank/DDBJ whole genome shotgun (WGS) entry which is preliminary data.</text>
</comment>
<dbReference type="AlphaFoldDB" id="A0A5J9TR89"/>
<dbReference type="InterPro" id="IPR011006">
    <property type="entry name" value="CheY-like_superfamily"/>
</dbReference>
<organism evidence="7 8">
    <name type="scientific">Eragrostis curvula</name>
    <name type="common">weeping love grass</name>
    <dbReference type="NCBI Taxonomy" id="38414"/>
    <lineage>
        <taxon>Eukaryota</taxon>
        <taxon>Viridiplantae</taxon>
        <taxon>Streptophyta</taxon>
        <taxon>Embryophyta</taxon>
        <taxon>Tracheophyta</taxon>
        <taxon>Spermatophyta</taxon>
        <taxon>Magnoliopsida</taxon>
        <taxon>Liliopsida</taxon>
        <taxon>Poales</taxon>
        <taxon>Poaceae</taxon>
        <taxon>PACMAD clade</taxon>
        <taxon>Chloridoideae</taxon>
        <taxon>Eragrostideae</taxon>
        <taxon>Eragrostidinae</taxon>
        <taxon>Eragrostis</taxon>
    </lineage>
</organism>
<proteinExistence type="predicted"/>
<dbReference type="NCBIfam" id="TIGR01557">
    <property type="entry name" value="myb_SHAQKYF"/>
    <property type="match status" value="1"/>
</dbReference>
<evidence type="ECO:0000313" key="8">
    <source>
        <dbReference type="Proteomes" id="UP000324897"/>
    </source>
</evidence>
<evidence type="ECO:0000313" key="7">
    <source>
        <dbReference type="EMBL" id="TVU13775.1"/>
    </source>
</evidence>
<dbReference type="EMBL" id="RWGY01000031">
    <property type="protein sequence ID" value="TVU13775.1"/>
    <property type="molecule type" value="Genomic_DNA"/>
</dbReference>
<dbReference type="PROSITE" id="PS50110">
    <property type="entry name" value="RESPONSE_REGULATORY"/>
    <property type="match status" value="1"/>
</dbReference>
<protein>
    <recommendedName>
        <fullName evidence="6">Response regulatory domain-containing protein</fullName>
    </recommendedName>
</protein>
<dbReference type="GO" id="GO:0003677">
    <property type="term" value="F:DNA binding"/>
    <property type="evidence" value="ECO:0007669"/>
    <property type="project" value="InterPro"/>
</dbReference>
<dbReference type="GO" id="GO:0000160">
    <property type="term" value="P:phosphorelay signal transduction system"/>
    <property type="evidence" value="ECO:0007669"/>
    <property type="project" value="UniProtKB-KW"/>
</dbReference>
<name>A0A5J9TR89_9POAL</name>
<dbReference type="InterPro" id="IPR045279">
    <property type="entry name" value="ARR-like"/>
</dbReference>
<evidence type="ECO:0000259" key="6">
    <source>
        <dbReference type="PROSITE" id="PS50110"/>
    </source>
</evidence>
<comment type="caution">
    <text evidence="5">Lacks conserved residue(s) required for the propagation of feature annotation.</text>
</comment>
<evidence type="ECO:0000256" key="1">
    <source>
        <dbReference type="ARBA" id="ARBA00023012"/>
    </source>
</evidence>
<keyword evidence="4" id="KW-0539">Nucleus</keyword>
<gene>
    <name evidence="7" type="ORF">EJB05_37201</name>
</gene>
<keyword evidence="3" id="KW-0804">Transcription</keyword>
<dbReference type="InterPro" id="IPR001789">
    <property type="entry name" value="Sig_transdc_resp-reg_receiver"/>
</dbReference>
<dbReference type="SMART" id="SM00448">
    <property type="entry name" value="REC"/>
    <property type="match status" value="1"/>
</dbReference>
<dbReference type="Gene3D" id="1.10.10.60">
    <property type="entry name" value="Homeodomain-like"/>
    <property type="match status" value="1"/>
</dbReference>
<dbReference type="PANTHER" id="PTHR43874">
    <property type="entry name" value="TWO-COMPONENT RESPONSE REGULATOR"/>
    <property type="match status" value="1"/>
</dbReference>
<dbReference type="SUPFAM" id="SSF46689">
    <property type="entry name" value="Homeodomain-like"/>
    <property type="match status" value="1"/>
</dbReference>
<feature type="domain" description="Response regulatory" evidence="6">
    <location>
        <begin position="15"/>
        <end position="131"/>
    </location>
</feature>
<sequence length="383" mass="43604">MDMRRTNGNSCIELRVLVVDENPCHAEATESTLAKLNFQAKVYTSPIKALDFLKDHEADVDFVLVAVHMREMHGFQFLDISREMHRNLQVIMMSAETTWPIMQRCVELGARFLVKQPVDTTTMCNIWQYLDHKLLRMEKIKQLFKGIQGNPHGVNYSSKDELEKSVNKCGEGTRKKTAHLMWTPFLQKKFLHAHDLLGDAATPKKIEMIMNVNSIDRKQISAHLQKHRKRMEKKRIRVLKKSSKSASRSEPLKTCETVCGNILIKPRDRIEEEVPSDQTKIITKETHGNTVYEAMRKALQLGTVFDEQLLNDPCTEEAHNVEADMMGDGIVEDNNKTAAGQEKVVPETHNAKNVSNKADFDQAGLCKLVTYSDSEDDEVAVNV</sequence>
<feature type="non-terminal residue" evidence="7">
    <location>
        <position position="1"/>
    </location>
</feature>
<dbReference type="SUPFAM" id="SSF52172">
    <property type="entry name" value="CheY-like"/>
    <property type="match status" value="1"/>
</dbReference>
<dbReference type="OrthoDB" id="621781at2759"/>
<dbReference type="InterPro" id="IPR009057">
    <property type="entry name" value="Homeodomain-like_sf"/>
</dbReference>
<dbReference type="PANTHER" id="PTHR43874:SF92">
    <property type="entry name" value="TWO-COMPONENT RESPONSE REGULATOR ORR28"/>
    <property type="match status" value="1"/>
</dbReference>
<evidence type="ECO:0000256" key="2">
    <source>
        <dbReference type="ARBA" id="ARBA00023015"/>
    </source>
</evidence>
<keyword evidence="2" id="KW-0805">Transcription regulation</keyword>
<dbReference type="Gramene" id="TVU13775">
    <property type="protein sequence ID" value="TVU13775"/>
    <property type="gene ID" value="EJB05_37201"/>
</dbReference>
<keyword evidence="1" id="KW-0902">Two-component regulatory system</keyword>